<evidence type="ECO:0000256" key="1">
    <source>
        <dbReference type="SAM" id="MobiDB-lite"/>
    </source>
</evidence>
<comment type="caution">
    <text evidence="2">The sequence shown here is derived from an EMBL/GenBank/DDBJ whole genome shotgun (WGS) entry which is preliminary data.</text>
</comment>
<proteinExistence type="predicted"/>
<dbReference type="Gene3D" id="2.60.40.200">
    <property type="entry name" value="Superoxide dismutase, copper/zinc binding domain"/>
    <property type="match status" value="1"/>
</dbReference>
<dbReference type="AlphaFoldDB" id="A0A9P6Q5U6"/>
<sequence length="176" mass="19071">MPYRCLPLMRFTYCKPKGDIIGEFQFVPLQEGARVTFEFKSGLTIKAALAPSKGYEYHIHEKPVGPNGDCNATLGHLDPDNIGMTTKCKFGEIMGTVSGAIPLTSYVDKSLAFGNGPRSIEHHSVVIHNNGTRIACANIVPQVHCPFWASPNSTASVSEENNNVVVSEDSSKSTSQ</sequence>
<dbReference type="EMBL" id="JAAAJB010000244">
    <property type="protein sequence ID" value="KAG0260570.1"/>
    <property type="molecule type" value="Genomic_DNA"/>
</dbReference>
<dbReference type="GO" id="GO:0006801">
    <property type="term" value="P:superoxide metabolic process"/>
    <property type="evidence" value="ECO:0007669"/>
    <property type="project" value="InterPro"/>
</dbReference>
<dbReference type="InterPro" id="IPR036423">
    <property type="entry name" value="SOD-like_Cu/Zn_dom_sf"/>
</dbReference>
<dbReference type="Proteomes" id="UP000807716">
    <property type="component" value="Unassembled WGS sequence"/>
</dbReference>
<evidence type="ECO:0000313" key="3">
    <source>
        <dbReference type="Proteomes" id="UP000807716"/>
    </source>
</evidence>
<protein>
    <recommendedName>
        <fullName evidence="4">Superoxide dismutase copper/zinc binding domain-containing protein</fullName>
    </recommendedName>
</protein>
<dbReference type="OrthoDB" id="159229at2759"/>
<feature type="region of interest" description="Disordered" evidence="1">
    <location>
        <begin position="153"/>
        <end position="176"/>
    </location>
</feature>
<dbReference type="GO" id="GO:0046872">
    <property type="term" value="F:metal ion binding"/>
    <property type="evidence" value="ECO:0007669"/>
    <property type="project" value="InterPro"/>
</dbReference>
<dbReference type="SUPFAM" id="SSF49329">
    <property type="entry name" value="Cu,Zn superoxide dismutase-like"/>
    <property type="match status" value="1"/>
</dbReference>
<organism evidence="2 3">
    <name type="scientific">Actinomortierella ambigua</name>
    <dbReference type="NCBI Taxonomy" id="1343610"/>
    <lineage>
        <taxon>Eukaryota</taxon>
        <taxon>Fungi</taxon>
        <taxon>Fungi incertae sedis</taxon>
        <taxon>Mucoromycota</taxon>
        <taxon>Mortierellomycotina</taxon>
        <taxon>Mortierellomycetes</taxon>
        <taxon>Mortierellales</taxon>
        <taxon>Mortierellaceae</taxon>
        <taxon>Actinomortierella</taxon>
    </lineage>
</organism>
<accession>A0A9P6Q5U6</accession>
<keyword evidence="3" id="KW-1185">Reference proteome</keyword>
<evidence type="ECO:0000313" key="2">
    <source>
        <dbReference type="EMBL" id="KAG0260570.1"/>
    </source>
</evidence>
<reference evidence="2" key="1">
    <citation type="journal article" date="2020" name="Fungal Divers.">
        <title>Resolving the Mortierellaceae phylogeny through synthesis of multi-gene phylogenetics and phylogenomics.</title>
        <authorList>
            <person name="Vandepol N."/>
            <person name="Liber J."/>
            <person name="Desiro A."/>
            <person name="Na H."/>
            <person name="Kennedy M."/>
            <person name="Barry K."/>
            <person name="Grigoriev I.V."/>
            <person name="Miller A.N."/>
            <person name="O'Donnell K."/>
            <person name="Stajich J.E."/>
            <person name="Bonito G."/>
        </authorList>
    </citation>
    <scope>NUCLEOTIDE SEQUENCE</scope>
    <source>
        <strain evidence="2">BC1065</strain>
    </source>
</reference>
<evidence type="ECO:0008006" key="4">
    <source>
        <dbReference type="Google" id="ProtNLM"/>
    </source>
</evidence>
<name>A0A9P6Q5U6_9FUNG</name>
<feature type="compositionally biased region" description="Low complexity" evidence="1">
    <location>
        <begin position="153"/>
        <end position="168"/>
    </location>
</feature>
<gene>
    <name evidence="2" type="ORF">DFQ27_003468</name>
</gene>